<proteinExistence type="inferred from homology"/>
<sequence length="688" mass="73548">MKMPVCKPVLTLPVILMLLYGCSMQGGRPPVALPPAAAAENFIGDTGQTEQAGVTIIGGEEPVPTATVVTQDTTKPGDIRLNFPSADVNVVAKAILGDVLRIPYTVAPGVTGQISVVTPRPIARSSVFAVFEKALTTANLALVPQNGGFTIMTVQSAQASGVTGPTNLGYSTEVIRLEFINAAELKKLLDSVIPNVVTAVDASGNTMTIAGTAGQRTSARELIKQFDVNWLRNMAFAYFTPQRIDARLIVPELEKLINAPDAPTRNLVRLIAMERLNGIIAVSAQRQYLEDVSRWVEVLDREGANNEARIFVYKVQNGRSRDLAKTINSAFGNGGQDGGATSNDNATTTGQSSATTRSNGGSARPTVAQNDGDPSLAEGYEQQGNNARRGPPVTITSDETNNAVIIFGSPRDYAVVEEALRKLDVPPYQVLIEAAITEVTLTDDLRYGVQWNFQTGDSNFALSQGTGANPTRILPGFSYFFSGSDISATLNALEERTNVKVVSAPKLVVLNNQTASLQVGDQVPIQTQSAQSVENPDAPIVNAIEYRDTGVILKVTPRVNANGLVLLDIAQEVSDLSSRSIQGISSPIISTRRVSTSIAVQDGQVVTLGGLFRDANSFGKNGLPILSRIPILGGLLFGNQKNVQNRTELIILIKPHVLRTADDARAVTEELRSKIRTLEPFKTEGRIP</sequence>
<dbReference type="EMBL" id="SDWJ01000001">
    <property type="protein sequence ID" value="MVZ96592.1"/>
    <property type="molecule type" value="Genomic_DNA"/>
</dbReference>
<accession>A0A6I4LT39</accession>
<evidence type="ECO:0000256" key="10">
    <source>
        <dbReference type="RuleBase" id="RU004004"/>
    </source>
</evidence>
<dbReference type="GO" id="GO:0015628">
    <property type="term" value="P:protein secretion by the type II secretion system"/>
    <property type="evidence" value="ECO:0007669"/>
    <property type="project" value="InterPro"/>
</dbReference>
<name>A0A6I4LT39_9SPHN</name>
<dbReference type="Proteomes" id="UP000471147">
    <property type="component" value="Unassembled WGS sequence"/>
</dbReference>
<dbReference type="NCBIfam" id="TIGR02517">
    <property type="entry name" value="type_II_gspD"/>
    <property type="match status" value="1"/>
</dbReference>
<dbReference type="Gene3D" id="3.55.50.30">
    <property type="match status" value="1"/>
</dbReference>
<dbReference type="InterPro" id="IPR038591">
    <property type="entry name" value="NolW-like_sf"/>
</dbReference>
<feature type="domain" description="GspD-like N0" evidence="14">
    <location>
        <begin position="81"/>
        <end position="148"/>
    </location>
</feature>
<evidence type="ECO:0000259" key="13">
    <source>
        <dbReference type="Pfam" id="PF03958"/>
    </source>
</evidence>
<feature type="domain" description="NolW-like" evidence="13">
    <location>
        <begin position="172"/>
        <end position="230"/>
    </location>
</feature>
<dbReference type="Pfam" id="PF00263">
    <property type="entry name" value="Secretin"/>
    <property type="match status" value="1"/>
</dbReference>
<evidence type="ECO:0000259" key="14">
    <source>
        <dbReference type="Pfam" id="PF21305"/>
    </source>
</evidence>
<feature type="compositionally biased region" description="Polar residues" evidence="11">
    <location>
        <begin position="339"/>
        <end position="361"/>
    </location>
</feature>
<keyword evidence="9" id="KW-0998">Cell outer membrane</keyword>
<dbReference type="Pfam" id="PF03958">
    <property type="entry name" value="Secretin_N"/>
    <property type="match status" value="2"/>
</dbReference>
<evidence type="ECO:0000256" key="2">
    <source>
        <dbReference type="ARBA" id="ARBA00006980"/>
    </source>
</evidence>
<evidence type="ECO:0000256" key="8">
    <source>
        <dbReference type="ARBA" id="ARBA00023136"/>
    </source>
</evidence>
<evidence type="ECO:0000256" key="6">
    <source>
        <dbReference type="ARBA" id="ARBA00022729"/>
    </source>
</evidence>
<evidence type="ECO:0000256" key="5">
    <source>
        <dbReference type="ARBA" id="ARBA00022692"/>
    </source>
</evidence>
<comment type="subcellular location">
    <subcellularLocation>
        <location evidence="1 10">Cell outer membrane</location>
    </subcellularLocation>
</comment>
<dbReference type="PRINTS" id="PR00811">
    <property type="entry name" value="BCTERIALGSPD"/>
</dbReference>
<dbReference type="AlphaFoldDB" id="A0A6I4LT39"/>
<gene>
    <name evidence="15" type="primary">gspD</name>
    <name evidence="15" type="ORF">EUU23_02590</name>
</gene>
<dbReference type="OrthoDB" id="9775455at2"/>
<keyword evidence="8" id="KW-0472">Membrane</keyword>
<keyword evidence="3 10" id="KW-0813">Transport</keyword>
<dbReference type="RefSeq" id="WP_160352560.1">
    <property type="nucleotide sequence ID" value="NZ_SDWJ01000001.1"/>
</dbReference>
<comment type="caution">
    <text evidence="15">The sequence shown here is derived from an EMBL/GenBank/DDBJ whole genome shotgun (WGS) entry which is preliminary data.</text>
</comment>
<dbReference type="InterPro" id="IPR005644">
    <property type="entry name" value="NolW-like"/>
</dbReference>
<protein>
    <submittedName>
        <fullName evidence="15">Type II secretion system protein GspD</fullName>
    </submittedName>
</protein>
<dbReference type="Gene3D" id="3.30.1370.120">
    <property type="match status" value="2"/>
</dbReference>
<dbReference type="InterPro" id="IPR013356">
    <property type="entry name" value="T2SS_GspD"/>
</dbReference>
<comment type="similarity">
    <text evidence="2">Belongs to the bacterial secretin family. GSP D subfamily.</text>
</comment>
<evidence type="ECO:0000256" key="11">
    <source>
        <dbReference type="SAM" id="MobiDB-lite"/>
    </source>
</evidence>
<evidence type="ECO:0000256" key="9">
    <source>
        <dbReference type="ARBA" id="ARBA00023237"/>
    </source>
</evidence>
<evidence type="ECO:0000256" key="7">
    <source>
        <dbReference type="ARBA" id="ARBA00022927"/>
    </source>
</evidence>
<dbReference type="InterPro" id="IPR050810">
    <property type="entry name" value="Bact_Secretion_Sys_Channel"/>
</dbReference>
<dbReference type="PANTHER" id="PTHR30332:SF25">
    <property type="entry name" value="SECRETIN XPSD"/>
    <property type="match status" value="1"/>
</dbReference>
<dbReference type="InterPro" id="IPR049371">
    <property type="entry name" value="GspD-like_N0"/>
</dbReference>
<keyword evidence="4" id="KW-1134">Transmembrane beta strand</keyword>
<dbReference type="GO" id="GO:0009279">
    <property type="term" value="C:cell outer membrane"/>
    <property type="evidence" value="ECO:0007669"/>
    <property type="project" value="UniProtKB-SubCell"/>
</dbReference>
<keyword evidence="6" id="KW-0732">Signal</keyword>
<dbReference type="PRINTS" id="PR01032">
    <property type="entry name" value="PHAGEIV"/>
</dbReference>
<dbReference type="PROSITE" id="PS51257">
    <property type="entry name" value="PROKAR_LIPOPROTEIN"/>
    <property type="match status" value="1"/>
</dbReference>
<dbReference type="Pfam" id="PF21305">
    <property type="entry name" value="type_II_gspD_N0"/>
    <property type="match status" value="1"/>
</dbReference>
<keyword evidence="16" id="KW-1185">Reference proteome</keyword>
<feature type="domain" description="NolW-like" evidence="13">
    <location>
        <begin position="311"/>
        <end position="427"/>
    </location>
</feature>
<dbReference type="GO" id="GO:0015627">
    <property type="term" value="C:type II protein secretion system complex"/>
    <property type="evidence" value="ECO:0007669"/>
    <property type="project" value="InterPro"/>
</dbReference>
<evidence type="ECO:0000259" key="12">
    <source>
        <dbReference type="Pfam" id="PF00263"/>
    </source>
</evidence>
<feature type="region of interest" description="Disordered" evidence="11">
    <location>
        <begin position="327"/>
        <end position="396"/>
    </location>
</feature>
<feature type="domain" description="Type II/III secretion system secretin-like" evidence="12">
    <location>
        <begin position="492"/>
        <end position="659"/>
    </location>
</feature>
<keyword evidence="7" id="KW-0653">Protein transport</keyword>
<keyword evidence="5" id="KW-0812">Transmembrane</keyword>
<dbReference type="InterPro" id="IPR004846">
    <property type="entry name" value="T2SS/T3SS_dom"/>
</dbReference>
<reference evidence="15 16" key="1">
    <citation type="submission" date="2019-01" db="EMBL/GenBank/DDBJ databases">
        <title>Sphingorhabdus lacus sp.nov., isolated from an oligotrophic freshwater lake.</title>
        <authorList>
            <person name="Park M."/>
        </authorList>
    </citation>
    <scope>NUCLEOTIDE SEQUENCE [LARGE SCALE GENOMIC DNA]</scope>
    <source>
        <strain evidence="15 16">IMCC26285</strain>
    </source>
</reference>
<evidence type="ECO:0000256" key="1">
    <source>
        <dbReference type="ARBA" id="ARBA00004442"/>
    </source>
</evidence>
<organism evidence="15 16">
    <name type="scientific">Sphingorhabdus profundilacus</name>
    <dbReference type="NCBI Taxonomy" id="2509718"/>
    <lineage>
        <taxon>Bacteria</taxon>
        <taxon>Pseudomonadati</taxon>
        <taxon>Pseudomonadota</taxon>
        <taxon>Alphaproteobacteria</taxon>
        <taxon>Sphingomonadales</taxon>
        <taxon>Sphingomonadaceae</taxon>
        <taxon>Sphingorhabdus</taxon>
    </lineage>
</organism>
<evidence type="ECO:0000313" key="16">
    <source>
        <dbReference type="Proteomes" id="UP000471147"/>
    </source>
</evidence>
<evidence type="ECO:0000256" key="4">
    <source>
        <dbReference type="ARBA" id="ARBA00022452"/>
    </source>
</evidence>
<dbReference type="InterPro" id="IPR001775">
    <property type="entry name" value="GspD/PilQ"/>
</dbReference>
<evidence type="ECO:0000313" key="15">
    <source>
        <dbReference type="EMBL" id="MVZ96592.1"/>
    </source>
</evidence>
<dbReference type="PANTHER" id="PTHR30332">
    <property type="entry name" value="PROBABLE GENERAL SECRETION PATHWAY PROTEIN D"/>
    <property type="match status" value="1"/>
</dbReference>
<evidence type="ECO:0000256" key="3">
    <source>
        <dbReference type="ARBA" id="ARBA00022448"/>
    </source>
</evidence>